<proteinExistence type="predicted"/>
<evidence type="ECO:0000313" key="3">
    <source>
        <dbReference type="EMBL" id="KAF8470902.1"/>
    </source>
</evidence>
<dbReference type="OrthoDB" id="5582002at2759"/>
<feature type="transmembrane region" description="Helical" evidence="2">
    <location>
        <begin position="203"/>
        <end position="222"/>
    </location>
</feature>
<sequence>MDYDRRSAVSSFYGGRRSSVDALNRDYAAPPSSDQRARRDSSSSFFNPNGTGTLPRGAAEPSRVHGAGYNRMSYLDAGREEPVKGGNDEVEQPNEGGWDVFADFNNAGPRYSHAFGLGQSEPTYQQIPSPRPALLDEDPATKGPVELVTVPALGAEWGKNELKAMTKKGRKEDKSEDFGRKWRAFNRGQYGLFGSKWLTRRTVVFLIFGLCAAIGIVLAFVIPRVPDFAIYGSNPLTSATGWFNQSISAQFSRSPANFTFPANLQLQVDTNSNFLPLVFKHLDAQIYDLSSFRLVGTGHMNRTKLPAKQFTNIQMPLNFSYLATNDSDLTWIDWYNACKNPIQYANGTRPGLQFRLNIDMDIEGLPTKHSTATTVTNAACPIVLPINAD</sequence>
<accession>A0A9P5JXZ0</accession>
<evidence type="ECO:0000256" key="1">
    <source>
        <dbReference type="SAM" id="MobiDB-lite"/>
    </source>
</evidence>
<feature type="region of interest" description="Disordered" evidence="1">
    <location>
        <begin position="20"/>
        <end position="92"/>
    </location>
</feature>
<name>A0A9P5JXZ0_9AGAM</name>
<dbReference type="EMBL" id="WHVB01000024">
    <property type="protein sequence ID" value="KAF8470902.1"/>
    <property type="molecule type" value="Genomic_DNA"/>
</dbReference>
<gene>
    <name evidence="3" type="ORF">DFH94DRAFT_811345</name>
</gene>
<keyword evidence="2" id="KW-0812">Transmembrane</keyword>
<evidence type="ECO:0000313" key="4">
    <source>
        <dbReference type="Proteomes" id="UP000759537"/>
    </source>
</evidence>
<keyword evidence="4" id="KW-1185">Reference proteome</keyword>
<organism evidence="3 4">
    <name type="scientific">Russula ochroleuca</name>
    <dbReference type="NCBI Taxonomy" id="152965"/>
    <lineage>
        <taxon>Eukaryota</taxon>
        <taxon>Fungi</taxon>
        <taxon>Dikarya</taxon>
        <taxon>Basidiomycota</taxon>
        <taxon>Agaricomycotina</taxon>
        <taxon>Agaricomycetes</taxon>
        <taxon>Russulales</taxon>
        <taxon>Russulaceae</taxon>
        <taxon>Russula</taxon>
    </lineage>
</organism>
<reference evidence="3" key="1">
    <citation type="submission" date="2019-10" db="EMBL/GenBank/DDBJ databases">
        <authorList>
            <consortium name="DOE Joint Genome Institute"/>
            <person name="Kuo A."/>
            <person name="Miyauchi S."/>
            <person name="Kiss E."/>
            <person name="Drula E."/>
            <person name="Kohler A."/>
            <person name="Sanchez-Garcia M."/>
            <person name="Andreopoulos B."/>
            <person name="Barry K.W."/>
            <person name="Bonito G."/>
            <person name="Buee M."/>
            <person name="Carver A."/>
            <person name="Chen C."/>
            <person name="Cichocki N."/>
            <person name="Clum A."/>
            <person name="Culley D."/>
            <person name="Crous P.W."/>
            <person name="Fauchery L."/>
            <person name="Girlanda M."/>
            <person name="Hayes R."/>
            <person name="Keri Z."/>
            <person name="LaButti K."/>
            <person name="Lipzen A."/>
            <person name="Lombard V."/>
            <person name="Magnuson J."/>
            <person name="Maillard F."/>
            <person name="Morin E."/>
            <person name="Murat C."/>
            <person name="Nolan M."/>
            <person name="Ohm R."/>
            <person name="Pangilinan J."/>
            <person name="Pereira M."/>
            <person name="Perotto S."/>
            <person name="Peter M."/>
            <person name="Riley R."/>
            <person name="Sitrit Y."/>
            <person name="Stielow B."/>
            <person name="Szollosi G."/>
            <person name="Zifcakova L."/>
            <person name="Stursova M."/>
            <person name="Spatafora J.W."/>
            <person name="Tedersoo L."/>
            <person name="Vaario L.-M."/>
            <person name="Yamada A."/>
            <person name="Yan M."/>
            <person name="Wang P."/>
            <person name="Xu J."/>
            <person name="Bruns T."/>
            <person name="Baldrian P."/>
            <person name="Vilgalys R."/>
            <person name="Henrissat B."/>
            <person name="Grigoriev I.V."/>
            <person name="Hibbett D."/>
            <person name="Nagy L.G."/>
            <person name="Martin F.M."/>
        </authorList>
    </citation>
    <scope>NUCLEOTIDE SEQUENCE</scope>
    <source>
        <strain evidence="3">Prilba</strain>
    </source>
</reference>
<feature type="compositionally biased region" description="Basic and acidic residues" evidence="1">
    <location>
        <begin position="77"/>
        <end position="87"/>
    </location>
</feature>
<dbReference type="AlphaFoldDB" id="A0A9P5JXZ0"/>
<keyword evidence="2" id="KW-0472">Membrane</keyword>
<reference evidence="3" key="2">
    <citation type="journal article" date="2020" name="Nat. Commun.">
        <title>Large-scale genome sequencing of mycorrhizal fungi provides insights into the early evolution of symbiotic traits.</title>
        <authorList>
            <person name="Miyauchi S."/>
            <person name="Kiss E."/>
            <person name="Kuo A."/>
            <person name="Drula E."/>
            <person name="Kohler A."/>
            <person name="Sanchez-Garcia M."/>
            <person name="Morin E."/>
            <person name="Andreopoulos B."/>
            <person name="Barry K.W."/>
            <person name="Bonito G."/>
            <person name="Buee M."/>
            <person name="Carver A."/>
            <person name="Chen C."/>
            <person name="Cichocki N."/>
            <person name="Clum A."/>
            <person name="Culley D."/>
            <person name="Crous P.W."/>
            <person name="Fauchery L."/>
            <person name="Girlanda M."/>
            <person name="Hayes R.D."/>
            <person name="Keri Z."/>
            <person name="LaButti K."/>
            <person name="Lipzen A."/>
            <person name="Lombard V."/>
            <person name="Magnuson J."/>
            <person name="Maillard F."/>
            <person name="Murat C."/>
            <person name="Nolan M."/>
            <person name="Ohm R.A."/>
            <person name="Pangilinan J."/>
            <person name="Pereira M.F."/>
            <person name="Perotto S."/>
            <person name="Peter M."/>
            <person name="Pfister S."/>
            <person name="Riley R."/>
            <person name="Sitrit Y."/>
            <person name="Stielow J.B."/>
            <person name="Szollosi G."/>
            <person name="Zifcakova L."/>
            <person name="Stursova M."/>
            <person name="Spatafora J.W."/>
            <person name="Tedersoo L."/>
            <person name="Vaario L.M."/>
            <person name="Yamada A."/>
            <person name="Yan M."/>
            <person name="Wang P."/>
            <person name="Xu J."/>
            <person name="Bruns T."/>
            <person name="Baldrian P."/>
            <person name="Vilgalys R."/>
            <person name="Dunand C."/>
            <person name="Henrissat B."/>
            <person name="Grigoriev I.V."/>
            <person name="Hibbett D."/>
            <person name="Nagy L.G."/>
            <person name="Martin F.M."/>
        </authorList>
    </citation>
    <scope>NUCLEOTIDE SEQUENCE</scope>
    <source>
        <strain evidence="3">Prilba</strain>
    </source>
</reference>
<comment type="caution">
    <text evidence="3">The sequence shown here is derived from an EMBL/GenBank/DDBJ whole genome shotgun (WGS) entry which is preliminary data.</text>
</comment>
<evidence type="ECO:0000256" key="2">
    <source>
        <dbReference type="SAM" id="Phobius"/>
    </source>
</evidence>
<protein>
    <submittedName>
        <fullName evidence="3">Uncharacterized protein</fullName>
    </submittedName>
</protein>
<dbReference type="Proteomes" id="UP000759537">
    <property type="component" value="Unassembled WGS sequence"/>
</dbReference>
<keyword evidence="2" id="KW-1133">Transmembrane helix</keyword>